<organism evidence="1 2">
    <name type="scientific">Rhodopseudomonas faecalis</name>
    <dbReference type="NCBI Taxonomy" id="99655"/>
    <lineage>
        <taxon>Bacteria</taxon>
        <taxon>Pseudomonadati</taxon>
        <taxon>Pseudomonadota</taxon>
        <taxon>Alphaproteobacteria</taxon>
        <taxon>Hyphomicrobiales</taxon>
        <taxon>Nitrobacteraceae</taxon>
        <taxon>Rhodopseudomonas</taxon>
    </lineage>
</organism>
<name>A0A318TJJ7_9BRAD</name>
<proteinExistence type="predicted"/>
<accession>A0A318TJJ7</accession>
<dbReference type="OrthoDB" id="8101458at2"/>
<dbReference type="Proteomes" id="UP000248148">
    <property type="component" value="Unassembled WGS sequence"/>
</dbReference>
<keyword evidence="2" id="KW-1185">Reference proteome</keyword>
<comment type="caution">
    <text evidence="1">The sequence shown here is derived from an EMBL/GenBank/DDBJ whole genome shotgun (WGS) entry which is preliminary data.</text>
</comment>
<evidence type="ECO:0000313" key="2">
    <source>
        <dbReference type="Proteomes" id="UP000248148"/>
    </source>
</evidence>
<dbReference type="RefSeq" id="WP_110779677.1">
    <property type="nucleotide sequence ID" value="NZ_QJTI01000002.1"/>
</dbReference>
<evidence type="ECO:0000313" key="1">
    <source>
        <dbReference type="EMBL" id="PYF05042.1"/>
    </source>
</evidence>
<sequence length="321" mass="33884">MQRFDQLYRVWRGDNLGSAEFWNVRLKDIDIRLDARERDAEKIDRAAQELIAIGIQRVNVTFNPLIQQSQQAMADATQLLHDAQAAVQVTINEGASNFNAAIDAANANLSAFISEATEQLGAALAGGVDAGTISSPRPQKIKLLRSTIQGEVPTSLGSGEVAINEADNKLFWRNVGGEVCSLPLATLLSVIKDAPASFDTFKKVADGLAARVLIYGNQTLQGGFAATSGDVGSISGGSYKPIPATGNFQHIVNNGAHTLSPPDAPGSFVVEYTNGASAGALTTSGFAKVTGASYTATAGHKFLMFITRTNSASHLHIQALQ</sequence>
<reference evidence="1 2" key="1">
    <citation type="submission" date="2018-06" db="EMBL/GenBank/DDBJ databases">
        <title>Genomic Encyclopedia of Archaeal and Bacterial Type Strains, Phase II (KMG-II): from individual species to whole genera.</title>
        <authorList>
            <person name="Goeker M."/>
        </authorList>
    </citation>
    <scope>NUCLEOTIDE SEQUENCE [LARGE SCALE GENOMIC DNA]</scope>
    <source>
        <strain evidence="1 2">JCM 11668</strain>
    </source>
</reference>
<dbReference type="EMBL" id="QJTI01000002">
    <property type="protein sequence ID" value="PYF05042.1"/>
    <property type="molecule type" value="Genomic_DNA"/>
</dbReference>
<protein>
    <submittedName>
        <fullName evidence="1">Uncharacterized protein</fullName>
    </submittedName>
</protein>
<dbReference type="AlphaFoldDB" id="A0A318TJJ7"/>
<gene>
    <name evidence="1" type="ORF">BJ122_102268</name>
</gene>